<comment type="caution">
    <text evidence="3">The sequence shown here is derived from an EMBL/GenBank/DDBJ whole genome shotgun (WGS) entry which is preliminary data.</text>
</comment>
<keyword evidence="1" id="KW-0472">Membrane</keyword>
<feature type="domain" description="DUF5666" evidence="2">
    <location>
        <begin position="61"/>
        <end position="125"/>
    </location>
</feature>
<reference evidence="3 4" key="1">
    <citation type="journal article" date="2016" name="Nat. Commun.">
        <title>Thousands of microbial genomes shed light on interconnected biogeochemical processes in an aquifer system.</title>
        <authorList>
            <person name="Anantharaman K."/>
            <person name="Brown C.T."/>
            <person name="Hug L.A."/>
            <person name="Sharon I."/>
            <person name="Castelle C.J."/>
            <person name="Probst A.J."/>
            <person name="Thomas B.C."/>
            <person name="Singh A."/>
            <person name="Wilkins M.J."/>
            <person name="Karaoz U."/>
            <person name="Brodie E.L."/>
            <person name="Williams K.H."/>
            <person name="Hubbard S.S."/>
            <person name="Banfield J.F."/>
        </authorList>
    </citation>
    <scope>NUCLEOTIDE SEQUENCE [LARGE SCALE GENOMIC DNA]</scope>
</reference>
<dbReference type="AlphaFoldDB" id="A0A1F5Z7N3"/>
<dbReference type="Proteomes" id="UP000177354">
    <property type="component" value="Unassembled WGS sequence"/>
</dbReference>
<organism evidence="3 4">
    <name type="scientific">Candidatus Gottesmanbacteria bacterium RIFCSPHIGHO2_01_FULL_40_15</name>
    <dbReference type="NCBI Taxonomy" id="1798376"/>
    <lineage>
        <taxon>Bacteria</taxon>
        <taxon>Candidatus Gottesmaniibacteriota</taxon>
    </lineage>
</organism>
<protein>
    <recommendedName>
        <fullName evidence="2">DUF5666 domain-containing protein</fullName>
    </recommendedName>
</protein>
<dbReference type="Pfam" id="PF18914">
    <property type="entry name" value="DUF5666"/>
    <property type="match status" value="1"/>
</dbReference>
<keyword evidence="1" id="KW-1133">Transmembrane helix</keyword>
<feature type="transmembrane region" description="Helical" evidence="1">
    <location>
        <begin position="6"/>
        <end position="24"/>
    </location>
</feature>
<dbReference type="InterPro" id="IPR043724">
    <property type="entry name" value="DUF5666"/>
</dbReference>
<keyword evidence="1" id="KW-0812">Transmembrane</keyword>
<proteinExistence type="predicted"/>
<dbReference type="EMBL" id="MFJF01000005">
    <property type="protein sequence ID" value="OGG08187.1"/>
    <property type="molecule type" value="Genomic_DNA"/>
</dbReference>
<accession>A0A1F5Z7N3</accession>
<evidence type="ECO:0000313" key="3">
    <source>
        <dbReference type="EMBL" id="OGG08187.1"/>
    </source>
</evidence>
<evidence type="ECO:0000313" key="4">
    <source>
        <dbReference type="Proteomes" id="UP000177354"/>
    </source>
</evidence>
<gene>
    <name evidence="3" type="ORF">A2777_02260</name>
</gene>
<name>A0A1F5Z7N3_9BACT</name>
<evidence type="ECO:0000256" key="1">
    <source>
        <dbReference type="SAM" id="Phobius"/>
    </source>
</evidence>
<evidence type="ECO:0000259" key="2">
    <source>
        <dbReference type="Pfam" id="PF18914"/>
    </source>
</evidence>
<sequence>MKPVYVIIIAIIALSAGFFGGMKYNQSKVTANRMNIFRQFDQEINGQNNIRRQVNNRPVAGEIINIDGNSFTVKMSDEQSKIVLLKDTTQINQATKVSITDLKQGSQVVVFGSENSDGSVTAQNIQLNPQYGRYQTSTPTPSPGS</sequence>